<organism evidence="5 6">
    <name type="scientific">Brevibacterium aurantiacum</name>
    <dbReference type="NCBI Taxonomy" id="273384"/>
    <lineage>
        <taxon>Bacteria</taxon>
        <taxon>Bacillati</taxon>
        <taxon>Actinomycetota</taxon>
        <taxon>Actinomycetes</taxon>
        <taxon>Micrococcales</taxon>
        <taxon>Brevibacteriaceae</taxon>
        <taxon>Brevibacterium</taxon>
    </lineage>
</organism>
<name>A0A556CMV5_BREAU</name>
<dbReference type="NCBIfam" id="NF004281">
    <property type="entry name" value="PRK05690.1"/>
    <property type="match status" value="1"/>
</dbReference>
<gene>
    <name evidence="5" type="primary">moeB</name>
    <name evidence="5" type="ORF">FO013_04290</name>
</gene>
<feature type="domain" description="Rhodanese" evidence="4">
    <location>
        <begin position="297"/>
        <end position="393"/>
    </location>
</feature>
<dbReference type="AlphaFoldDB" id="A0A556CMV5"/>
<keyword evidence="6" id="KW-1185">Reference proteome</keyword>
<dbReference type="InterPro" id="IPR036873">
    <property type="entry name" value="Rhodanese-like_dom_sf"/>
</dbReference>
<dbReference type="CDD" id="cd00757">
    <property type="entry name" value="ThiF_MoeB_HesA_family"/>
    <property type="match status" value="1"/>
</dbReference>
<comment type="caution">
    <text evidence="5">The sequence shown here is derived from an EMBL/GenBank/DDBJ whole genome shotgun (WGS) entry which is preliminary data.</text>
</comment>
<dbReference type="Pfam" id="PF00581">
    <property type="entry name" value="Rhodanese"/>
    <property type="match status" value="1"/>
</dbReference>
<keyword evidence="5" id="KW-0548">Nucleotidyltransferase</keyword>
<evidence type="ECO:0000256" key="1">
    <source>
        <dbReference type="ARBA" id="ARBA00022679"/>
    </source>
</evidence>
<evidence type="ECO:0000256" key="3">
    <source>
        <dbReference type="ARBA" id="ARBA00022840"/>
    </source>
</evidence>
<keyword evidence="1 5" id="KW-0808">Transferase</keyword>
<evidence type="ECO:0000313" key="5">
    <source>
        <dbReference type="EMBL" id="TSI18762.1"/>
    </source>
</evidence>
<reference evidence="5 6" key="1">
    <citation type="submission" date="2019-07" db="EMBL/GenBank/DDBJ databases">
        <title>Draft genome sequence of Brevibacterium aurantiacum XU54 isolated from Xinjiang China.</title>
        <authorList>
            <person name="Xu X."/>
        </authorList>
    </citation>
    <scope>NUCLEOTIDE SEQUENCE [LARGE SCALE GENOMIC DNA]</scope>
    <source>
        <strain evidence="5 6">XU54</strain>
    </source>
</reference>
<dbReference type="Gene3D" id="3.40.50.720">
    <property type="entry name" value="NAD(P)-binding Rossmann-like Domain"/>
    <property type="match status" value="1"/>
</dbReference>
<evidence type="ECO:0000313" key="6">
    <source>
        <dbReference type="Proteomes" id="UP000316406"/>
    </source>
</evidence>
<dbReference type="PANTHER" id="PTHR10953">
    <property type="entry name" value="UBIQUITIN-ACTIVATING ENZYME E1"/>
    <property type="match status" value="1"/>
</dbReference>
<keyword evidence="2" id="KW-0547">Nucleotide-binding</keyword>
<dbReference type="SMART" id="SM00450">
    <property type="entry name" value="RHOD"/>
    <property type="match status" value="1"/>
</dbReference>
<dbReference type="GO" id="GO:0016779">
    <property type="term" value="F:nucleotidyltransferase activity"/>
    <property type="evidence" value="ECO:0007669"/>
    <property type="project" value="UniProtKB-KW"/>
</dbReference>
<dbReference type="OrthoDB" id="9804286at2"/>
<dbReference type="Proteomes" id="UP000316406">
    <property type="component" value="Unassembled WGS sequence"/>
</dbReference>
<dbReference type="Gene3D" id="3.40.250.10">
    <property type="entry name" value="Rhodanese-like domain"/>
    <property type="match status" value="1"/>
</dbReference>
<dbReference type="PROSITE" id="PS50206">
    <property type="entry name" value="RHODANESE_3"/>
    <property type="match status" value="1"/>
</dbReference>
<dbReference type="GO" id="GO:0004792">
    <property type="term" value="F:thiosulfate-cyanide sulfurtransferase activity"/>
    <property type="evidence" value="ECO:0007669"/>
    <property type="project" value="TreeGrafter"/>
</dbReference>
<sequence>MSAANNPGPLVEPLDSLTPRELERYARHLSLPGIGVEGQRRLRAASALVIGAGGLGAPVLHYLAAAGIGSITIIDDDVVDASNLQRQVLHRDADIGRAKVDSARDALLRLDPLLEVHTVAKRLSPDNVLELFASHDLVLDGADNFATRYLSNDAAELTGTPLIWGTIFRFAGQVSTFVPGHGPMLRDLFPDIPEADSVPNCAEGGVLGVLCGTIGSAMATEAVKLICGIGAPLIGRLMRYDALESDYSTLRFSPDPDREPVTDLAEVAVACAAARAEADGDGADREHEISVDEYLADSSSALLIDVRADWERQLASIPGSVHLPLSVLQVEGWPAVETLITQPPRKVVIHCKSGARSAQALQLLQDAAPDSVRLRSLAGGIDAWSASGHETVQSSGQTAVPGAHHT</sequence>
<dbReference type="InterPro" id="IPR045886">
    <property type="entry name" value="ThiF/MoeB/HesA"/>
</dbReference>
<dbReference type="InterPro" id="IPR000594">
    <property type="entry name" value="ThiF_NAD_FAD-bd"/>
</dbReference>
<dbReference type="InterPro" id="IPR035985">
    <property type="entry name" value="Ubiquitin-activating_enz"/>
</dbReference>
<keyword evidence="3" id="KW-0067">ATP-binding</keyword>
<dbReference type="InterPro" id="IPR001763">
    <property type="entry name" value="Rhodanese-like_dom"/>
</dbReference>
<dbReference type="GO" id="GO:0008146">
    <property type="term" value="F:sulfotransferase activity"/>
    <property type="evidence" value="ECO:0007669"/>
    <property type="project" value="TreeGrafter"/>
</dbReference>
<dbReference type="GO" id="GO:0005524">
    <property type="term" value="F:ATP binding"/>
    <property type="evidence" value="ECO:0007669"/>
    <property type="project" value="UniProtKB-KW"/>
</dbReference>
<evidence type="ECO:0000259" key="4">
    <source>
        <dbReference type="PROSITE" id="PS50206"/>
    </source>
</evidence>
<dbReference type="EMBL" id="VLTK01000002">
    <property type="protein sequence ID" value="TSI18762.1"/>
    <property type="molecule type" value="Genomic_DNA"/>
</dbReference>
<protein>
    <submittedName>
        <fullName evidence="5">Molybdopterin-synthase adenylyltransferase MoeB</fullName>
    </submittedName>
</protein>
<accession>A0A556CMV5</accession>
<dbReference type="FunFam" id="3.40.50.720:FF:000033">
    <property type="entry name" value="Adenylyltransferase and sulfurtransferase MOCS3"/>
    <property type="match status" value="1"/>
</dbReference>
<dbReference type="RefSeq" id="WP_143921314.1">
    <property type="nucleotide sequence ID" value="NZ_VLTK01000002.1"/>
</dbReference>
<evidence type="ECO:0000256" key="2">
    <source>
        <dbReference type="ARBA" id="ARBA00022741"/>
    </source>
</evidence>
<dbReference type="Pfam" id="PF00899">
    <property type="entry name" value="ThiF"/>
    <property type="match status" value="1"/>
</dbReference>
<proteinExistence type="predicted"/>
<dbReference type="GO" id="GO:0005829">
    <property type="term" value="C:cytosol"/>
    <property type="evidence" value="ECO:0007669"/>
    <property type="project" value="TreeGrafter"/>
</dbReference>
<dbReference type="GO" id="GO:0008641">
    <property type="term" value="F:ubiquitin-like modifier activating enzyme activity"/>
    <property type="evidence" value="ECO:0007669"/>
    <property type="project" value="InterPro"/>
</dbReference>
<dbReference type="SUPFAM" id="SSF69572">
    <property type="entry name" value="Activating enzymes of the ubiquitin-like proteins"/>
    <property type="match status" value="1"/>
</dbReference>
<dbReference type="PANTHER" id="PTHR10953:SF102">
    <property type="entry name" value="ADENYLYLTRANSFERASE AND SULFURTRANSFERASE MOCS3"/>
    <property type="match status" value="1"/>
</dbReference>